<sequence>MHGFTYVRQFGIAVVVALFSLAIHGNSVLAGDCSGSRASGSPEIARLQRQIAANRAFEVKYRCAAGATFACREIAGRIAQASARLASLSAAPGQSCKMPVIAERASARRTAAAAARSATVGYALPRISARMETRCVRLSDGYSFPTPNSGYSTAENVEAIAAQCKFICDDPAMDVYRMTSAERNTDEMISVTTGARYAELPNAGAYRTASPLKTCDMNRFYKTVLAKTPVAGDTAGSGREIVNSQAIQPVETVALNVVLLGDVDLRGTASVVPPPARKVRIVGAAFLPVE</sequence>
<organism evidence="1 2">
    <name type="scientific">Rhizobium herbae</name>
    <dbReference type="NCBI Taxonomy" id="508661"/>
    <lineage>
        <taxon>Bacteria</taxon>
        <taxon>Pseudomonadati</taxon>
        <taxon>Pseudomonadota</taxon>
        <taxon>Alphaproteobacteria</taxon>
        <taxon>Hyphomicrobiales</taxon>
        <taxon>Rhizobiaceae</taxon>
        <taxon>Rhizobium/Agrobacterium group</taxon>
        <taxon>Rhizobium</taxon>
    </lineage>
</organism>
<name>A0ABS4EIT9_9HYPH</name>
<evidence type="ECO:0008006" key="3">
    <source>
        <dbReference type="Google" id="ProtNLM"/>
    </source>
</evidence>
<proteinExistence type="predicted"/>
<evidence type="ECO:0000313" key="1">
    <source>
        <dbReference type="EMBL" id="MBP1857857.1"/>
    </source>
</evidence>
<gene>
    <name evidence="1" type="ORF">J2Z75_001353</name>
</gene>
<dbReference type="Pfam" id="PF11064">
    <property type="entry name" value="DUF2865"/>
    <property type="match status" value="1"/>
</dbReference>
<keyword evidence="2" id="KW-1185">Reference proteome</keyword>
<dbReference type="EMBL" id="JAGGJV010000002">
    <property type="protein sequence ID" value="MBP1857857.1"/>
    <property type="molecule type" value="Genomic_DNA"/>
</dbReference>
<protein>
    <recommendedName>
        <fullName evidence="3">DUF2865 domain-containing protein</fullName>
    </recommendedName>
</protein>
<dbReference type="RefSeq" id="WP_209849582.1">
    <property type="nucleotide sequence ID" value="NZ_JAGGJV010000002.1"/>
</dbReference>
<reference evidence="1 2" key="1">
    <citation type="submission" date="2021-03" db="EMBL/GenBank/DDBJ databases">
        <title>Genomic Encyclopedia of Type Strains, Phase IV (KMG-IV): sequencing the most valuable type-strain genomes for metagenomic binning, comparative biology and taxonomic classification.</title>
        <authorList>
            <person name="Goeker M."/>
        </authorList>
    </citation>
    <scope>NUCLEOTIDE SEQUENCE [LARGE SCALE GENOMIC DNA]</scope>
    <source>
        <strain evidence="1 2">DSM 26427</strain>
    </source>
</reference>
<comment type="caution">
    <text evidence="1">The sequence shown here is derived from an EMBL/GenBank/DDBJ whole genome shotgun (WGS) entry which is preliminary data.</text>
</comment>
<evidence type="ECO:0000313" key="2">
    <source>
        <dbReference type="Proteomes" id="UP000823786"/>
    </source>
</evidence>
<dbReference type="InterPro" id="IPR021293">
    <property type="entry name" value="DUF2865"/>
</dbReference>
<accession>A0ABS4EIT9</accession>
<dbReference type="Proteomes" id="UP000823786">
    <property type="component" value="Unassembled WGS sequence"/>
</dbReference>